<organism evidence="2 3">
    <name type="scientific">Ichthyophthirius multifiliis</name>
    <name type="common">White spot disease agent</name>
    <name type="synonym">Ich</name>
    <dbReference type="NCBI Taxonomy" id="5932"/>
    <lineage>
        <taxon>Eukaryota</taxon>
        <taxon>Sar</taxon>
        <taxon>Alveolata</taxon>
        <taxon>Ciliophora</taxon>
        <taxon>Intramacronucleata</taxon>
        <taxon>Oligohymenophorea</taxon>
        <taxon>Hymenostomatida</taxon>
        <taxon>Ophryoglenina</taxon>
        <taxon>Ichthyophthirius</taxon>
    </lineage>
</organism>
<dbReference type="OrthoDB" id="291360at2759"/>
<dbReference type="PANTHER" id="PTHR43215">
    <property type="entry name" value="RADIAL SPOKE HEAD 1 HOMOLOG"/>
    <property type="match status" value="1"/>
</dbReference>
<evidence type="ECO:0000313" key="3">
    <source>
        <dbReference type="Proteomes" id="UP000008983"/>
    </source>
</evidence>
<dbReference type="STRING" id="857967.G0QZV4"/>
<dbReference type="InParanoid" id="G0QZV4"/>
<dbReference type="GO" id="GO:0005829">
    <property type="term" value="C:cytosol"/>
    <property type="evidence" value="ECO:0007669"/>
    <property type="project" value="TreeGrafter"/>
</dbReference>
<gene>
    <name evidence="2" type="ORF">IMG5_160060</name>
</gene>
<dbReference type="Pfam" id="PF02493">
    <property type="entry name" value="MORN"/>
    <property type="match status" value="5"/>
</dbReference>
<dbReference type="GeneID" id="14905351"/>
<dbReference type="GO" id="GO:0032259">
    <property type="term" value="P:methylation"/>
    <property type="evidence" value="ECO:0007669"/>
    <property type="project" value="UniProtKB-KW"/>
</dbReference>
<dbReference type="EMBL" id="GL984170">
    <property type="protein sequence ID" value="EGR29249.1"/>
    <property type="molecule type" value="Genomic_DNA"/>
</dbReference>
<proteinExistence type="predicted"/>
<accession>G0QZV4</accession>
<dbReference type="Gene3D" id="2.20.110.10">
    <property type="entry name" value="Histone H3 K4-specific methyltransferase SET7/9 N-terminal domain"/>
    <property type="match status" value="2"/>
</dbReference>
<dbReference type="RefSeq" id="XP_004030485.1">
    <property type="nucleotide sequence ID" value="XM_004030437.1"/>
</dbReference>
<keyword evidence="2" id="KW-0489">Methyltransferase</keyword>
<name>G0QZV4_ICHMU</name>
<dbReference type="Proteomes" id="UP000008983">
    <property type="component" value="Unassembled WGS sequence"/>
</dbReference>
<keyword evidence="2" id="KW-0808">Transferase</keyword>
<protein>
    <submittedName>
        <fullName evidence="2">Morm repeat family protein</fullName>
        <ecNumber evidence="2">2.1.1.43</ecNumber>
    </submittedName>
</protein>
<sequence>MRQSRFQDKPEKKKQIQSFKRLNLSKQQTLEIKQIEFQNGIYQGLSNQNNERQGIGIYIWDGGEIYFGEWKHDKIDGQGILFFPQGGFIHGFFFKNKLNGPVFLKYANGDIYEGIWHHGKIEGQCYKYFTDENQIFQYLNSPNEILQKYTINIQQLKFNDGGQYIGFIKNGVPNGIGIMKYADGKYDCGFYKNGSLNGLGRINLHNGNIYDGYVKDGFFQGLGLFFQKETGSWIYGNFEKNQCSNIIKKGQGEFPLQIIGNFIFLLQQFKLQKKNQDTNIIRKTKSFLIKKLLQNFIKSQFIHKQIL</sequence>
<dbReference type="EC" id="2.1.1.43" evidence="2"/>
<dbReference type="SUPFAM" id="SSF82185">
    <property type="entry name" value="Histone H3 K4-specific methyltransferase SET7/9 N-terminal domain"/>
    <property type="match status" value="2"/>
</dbReference>
<dbReference type="eggNOG" id="KOG0229">
    <property type="taxonomic scope" value="Eukaryota"/>
</dbReference>
<dbReference type="AlphaFoldDB" id="G0QZV4"/>
<dbReference type="InterPro" id="IPR003409">
    <property type="entry name" value="MORN"/>
</dbReference>
<dbReference type="OMA" id="CELQYQN"/>
<dbReference type="PANTHER" id="PTHR43215:SF14">
    <property type="entry name" value="RADIAL SPOKE HEAD 1 HOMOLOG"/>
    <property type="match status" value="1"/>
</dbReference>
<evidence type="ECO:0000313" key="2">
    <source>
        <dbReference type="EMBL" id="EGR29249.1"/>
    </source>
</evidence>
<reference evidence="2 3" key="1">
    <citation type="submission" date="2011-07" db="EMBL/GenBank/DDBJ databases">
        <authorList>
            <person name="Coyne R."/>
            <person name="Brami D."/>
            <person name="Johnson J."/>
            <person name="Hostetler J."/>
            <person name="Hannick L."/>
            <person name="Clark T."/>
            <person name="Cassidy-Hanley D."/>
            <person name="Inman J."/>
        </authorList>
    </citation>
    <scope>NUCLEOTIDE SEQUENCE [LARGE SCALE GENOMIC DNA]</scope>
    <source>
        <strain evidence="2 3">G5</strain>
    </source>
</reference>
<dbReference type="SMART" id="SM00698">
    <property type="entry name" value="MORN"/>
    <property type="match status" value="4"/>
</dbReference>
<dbReference type="GO" id="GO:0008168">
    <property type="term" value="F:methyltransferase activity"/>
    <property type="evidence" value="ECO:0007669"/>
    <property type="project" value="UniProtKB-KW"/>
</dbReference>
<keyword evidence="3" id="KW-1185">Reference proteome</keyword>
<evidence type="ECO:0000256" key="1">
    <source>
        <dbReference type="ARBA" id="ARBA00022737"/>
    </source>
</evidence>
<keyword evidence="1" id="KW-0677">Repeat</keyword>